<accession>C1MN64</accession>
<dbReference type="EMBL" id="GG663737">
    <property type="protein sequence ID" value="EEH59171.1"/>
    <property type="molecule type" value="Genomic_DNA"/>
</dbReference>
<reference evidence="9 10" key="1">
    <citation type="journal article" date="2009" name="Science">
        <title>Green evolution and dynamic adaptations revealed by genomes of the marine picoeukaryotes Micromonas.</title>
        <authorList>
            <person name="Worden A.Z."/>
            <person name="Lee J.H."/>
            <person name="Mock T."/>
            <person name="Rouze P."/>
            <person name="Simmons M.P."/>
            <person name="Aerts A.L."/>
            <person name="Allen A.E."/>
            <person name="Cuvelier M.L."/>
            <person name="Derelle E."/>
            <person name="Everett M.V."/>
            <person name="Foulon E."/>
            <person name="Grimwood J."/>
            <person name="Gundlach H."/>
            <person name="Henrissat B."/>
            <person name="Napoli C."/>
            <person name="McDonald S.M."/>
            <person name="Parker M.S."/>
            <person name="Rombauts S."/>
            <person name="Salamov A."/>
            <person name="Von Dassow P."/>
            <person name="Badger J.H."/>
            <person name="Coutinho P.M."/>
            <person name="Demir E."/>
            <person name="Dubchak I."/>
            <person name="Gentemann C."/>
            <person name="Eikrem W."/>
            <person name="Gready J.E."/>
            <person name="John U."/>
            <person name="Lanier W."/>
            <person name="Lindquist E.A."/>
            <person name="Lucas S."/>
            <person name="Mayer K.F."/>
            <person name="Moreau H."/>
            <person name="Not F."/>
            <person name="Otillar R."/>
            <person name="Panaud O."/>
            <person name="Pangilinan J."/>
            <person name="Paulsen I."/>
            <person name="Piegu B."/>
            <person name="Poliakov A."/>
            <person name="Robbens S."/>
            <person name="Schmutz J."/>
            <person name="Toulza E."/>
            <person name="Wyss T."/>
            <person name="Zelensky A."/>
            <person name="Zhou K."/>
            <person name="Armbrust E.V."/>
            <person name="Bhattacharya D."/>
            <person name="Goodenough U.W."/>
            <person name="Van de Peer Y."/>
            <person name="Grigoriev I.V."/>
        </authorList>
    </citation>
    <scope>NUCLEOTIDE SEQUENCE [LARGE SCALE GENOMIC DNA]</scope>
    <source>
        <strain evidence="9 10">CCMP1545</strain>
    </source>
</reference>
<sequence>MIRRPPLIIASSAAANARAAAFSTLTTSHRRATARAAPRAARRDALATSSSTTTTRAVARSSAPRWSSSSSSPTTTETRACFRCHAPGHLARDCPKATSASAPTSWDDDDDAADPLAYLGDIAWSDARRKEAHKASVKEGQRRAREKRAREKVESIAGEVFRPRERLKTQADFTRVQNTGRSFNGKLVRIKWCDTTDVPDVDNTRLGIKAPKKLLRRAVDRNSVKRRVRDIFRKNKEAWPSTCDMLVFCGEDALRAPYADVKAEMLYWGTNYAPKVAAQSAANRARKEAKVAAQSASSRGESRGAVRARKGGRGGRGPGRGGRGGRGRGKPEPEDDDDDDDDDE</sequence>
<evidence type="ECO:0000313" key="10">
    <source>
        <dbReference type="Proteomes" id="UP000001876"/>
    </source>
</evidence>
<evidence type="ECO:0000256" key="5">
    <source>
        <dbReference type="ARBA" id="ARBA00022884"/>
    </source>
</evidence>
<dbReference type="GO" id="GO:0008270">
    <property type="term" value="F:zinc ion binding"/>
    <property type="evidence" value="ECO:0007669"/>
    <property type="project" value="UniProtKB-KW"/>
</dbReference>
<keyword evidence="10" id="KW-1185">Reference proteome</keyword>
<keyword evidence="6" id="KW-0863">Zinc-finger</keyword>
<dbReference type="GO" id="GO:0042781">
    <property type="term" value="F:3'-tRNA processing endoribonuclease activity"/>
    <property type="evidence" value="ECO:0007669"/>
    <property type="project" value="TreeGrafter"/>
</dbReference>
<feature type="region of interest" description="Disordered" evidence="7">
    <location>
        <begin position="30"/>
        <end position="77"/>
    </location>
</feature>
<keyword evidence="3" id="KW-0255">Endonuclease</keyword>
<dbReference type="GeneID" id="9682488"/>
<keyword evidence="6" id="KW-0862">Zinc</keyword>
<dbReference type="SUPFAM" id="SSF54211">
    <property type="entry name" value="Ribosomal protein S5 domain 2-like"/>
    <property type="match status" value="1"/>
</dbReference>
<evidence type="ECO:0000256" key="1">
    <source>
        <dbReference type="ARBA" id="ARBA00022694"/>
    </source>
</evidence>
<keyword evidence="4" id="KW-0378">Hydrolase</keyword>
<dbReference type="InterPro" id="IPR036875">
    <property type="entry name" value="Znf_CCHC_sf"/>
</dbReference>
<feature type="compositionally biased region" description="Acidic residues" evidence="7">
    <location>
        <begin position="333"/>
        <end position="344"/>
    </location>
</feature>
<organism evidence="10">
    <name type="scientific">Micromonas pusilla (strain CCMP1545)</name>
    <name type="common">Picoplanktonic green alga</name>
    <dbReference type="NCBI Taxonomy" id="564608"/>
    <lineage>
        <taxon>Eukaryota</taxon>
        <taxon>Viridiplantae</taxon>
        <taxon>Chlorophyta</taxon>
        <taxon>Mamiellophyceae</taxon>
        <taxon>Mamiellales</taxon>
        <taxon>Mamiellaceae</taxon>
        <taxon>Micromonas</taxon>
    </lineage>
</organism>
<feature type="region of interest" description="Disordered" evidence="7">
    <location>
        <begin position="288"/>
        <end position="344"/>
    </location>
</feature>
<keyword evidence="2" id="KW-0540">Nuclease</keyword>
<dbReference type="InterPro" id="IPR000100">
    <property type="entry name" value="RNase_P"/>
</dbReference>
<keyword evidence="5" id="KW-0694">RNA-binding</keyword>
<name>C1MN64_MICPC</name>
<dbReference type="GO" id="GO:0030677">
    <property type="term" value="C:ribonuclease P complex"/>
    <property type="evidence" value="ECO:0007669"/>
    <property type="project" value="TreeGrafter"/>
</dbReference>
<dbReference type="InterPro" id="IPR020568">
    <property type="entry name" value="Ribosomal_Su5_D2-typ_SF"/>
</dbReference>
<dbReference type="GO" id="GO:0004526">
    <property type="term" value="F:ribonuclease P activity"/>
    <property type="evidence" value="ECO:0007669"/>
    <property type="project" value="InterPro"/>
</dbReference>
<dbReference type="KEGG" id="mpp:MICPUCDRAFT_56797"/>
<keyword evidence="1" id="KW-0819">tRNA processing</keyword>
<feature type="domain" description="CCHC-type" evidence="8">
    <location>
        <begin position="81"/>
        <end position="96"/>
    </location>
</feature>
<dbReference type="Proteomes" id="UP000001876">
    <property type="component" value="Unassembled WGS sequence"/>
</dbReference>
<feature type="compositionally biased region" description="Low complexity" evidence="7">
    <location>
        <begin position="46"/>
        <end position="77"/>
    </location>
</feature>
<dbReference type="OrthoDB" id="10267210at2759"/>
<evidence type="ECO:0000256" key="4">
    <source>
        <dbReference type="ARBA" id="ARBA00022801"/>
    </source>
</evidence>
<evidence type="ECO:0000256" key="3">
    <source>
        <dbReference type="ARBA" id="ARBA00022759"/>
    </source>
</evidence>
<dbReference type="RefSeq" id="XP_003057526.1">
    <property type="nucleotide sequence ID" value="XM_003057480.1"/>
</dbReference>
<dbReference type="HAMAP" id="MF_00227">
    <property type="entry name" value="RNase_P"/>
    <property type="match status" value="1"/>
</dbReference>
<dbReference type="PANTHER" id="PTHR33992:SF1">
    <property type="entry name" value="RIBONUCLEASE P PROTEIN COMPONENT"/>
    <property type="match status" value="1"/>
</dbReference>
<evidence type="ECO:0000256" key="2">
    <source>
        <dbReference type="ARBA" id="ARBA00022722"/>
    </source>
</evidence>
<dbReference type="AlphaFoldDB" id="C1MN64"/>
<dbReference type="Gene3D" id="3.30.230.10">
    <property type="match status" value="1"/>
</dbReference>
<proteinExistence type="inferred from homology"/>
<protein>
    <submittedName>
        <fullName evidence="9">Predicted protein</fullName>
    </submittedName>
</protein>
<dbReference type="Gene3D" id="4.10.60.10">
    <property type="entry name" value="Zinc finger, CCHC-type"/>
    <property type="match status" value="1"/>
</dbReference>
<dbReference type="PANTHER" id="PTHR33992">
    <property type="entry name" value="RIBONUCLEASE P PROTEIN COMPONENT"/>
    <property type="match status" value="1"/>
</dbReference>
<dbReference type="Pfam" id="PF00098">
    <property type="entry name" value="zf-CCHC"/>
    <property type="match status" value="1"/>
</dbReference>
<dbReference type="SMART" id="SM00343">
    <property type="entry name" value="ZnF_C2HC"/>
    <property type="match status" value="1"/>
</dbReference>
<dbReference type="GO" id="GO:0000049">
    <property type="term" value="F:tRNA binding"/>
    <property type="evidence" value="ECO:0007669"/>
    <property type="project" value="InterPro"/>
</dbReference>
<dbReference type="PROSITE" id="PS50158">
    <property type="entry name" value="ZF_CCHC"/>
    <property type="match status" value="1"/>
</dbReference>
<evidence type="ECO:0000259" key="8">
    <source>
        <dbReference type="PROSITE" id="PS50158"/>
    </source>
</evidence>
<evidence type="ECO:0000313" key="9">
    <source>
        <dbReference type="EMBL" id="EEH59171.1"/>
    </source>
</evidence>
<dbReference type="NCBIfam" id="TIGR00188">
    <property type="entry name" value="rnpA"/>
    <property type="match status" value="1"/>
</dbReference>
<dbReference type="InterPro" id="IPR014721">
    <property type="entry name" value="Ribsml_uS5_D2-typ_fold_subgr"/>
</dbReference>
<dbReference type="SUPFAM" id="SSF57756">
    <property type="entry name" value="Retrovirus zinc finger-like domains"/>
    <property type="match status" value="1"/>
</dbReference>
<keyword evidence="6" id="KW-0479">Metal-binding</keyword>
<gene>
    <name evidence="9" type="ORF">MICPUCDRAFT_56797</name>
</gene>
<evidence type="ECO:0000256" key="7">
    <source>
        <dbReference type="SAM" id="MobiDB-lite"/>
    </source>
</evidence>
<evidence type="ECO:0000256" key="6">
    <source>
        <dbReference type="PROSITE-ProRule" id="PRU00047"/>
    </source>
</evidence>
<dbReference type="InterPro" id="IPR001878">
    <property type="entry name" value="Znf_CCHC"/>
</dbReference>
<dbReference type="Pfam" id="PF00825">
    <property type="entry name" value="Ribonuclease_P"/>
    <property type="match status" value="1"/>
</dbReference>